<dbReference type="OrthoDB" id="1523398at2"/>
<dbReference type="InterPro" id="IPR036291">
    <property type="entry name" value="NAD(P)-bd_dom_sf"/>
</dbReference>
<dbReference type="GO" id="GO:0016491">
    <property type="term" value="F:oxidoreductase activity"/>
    <property type="evidence" value="ECO:0007669"/>
    <property type="project" value="UniProtKB-KW"/>
</dbReference>
<evidence type="ECO:0000259" key="2">
    <source>
        <dbReference type="Pfam" id="PF03807"/>
    </source>
</evidence>
<dbReference type="EMBL" id="JSXC01000002">
    <property type="protein sequence ID" value="KHN56141.1"/>
    <property type="molecule type" value="Genomic_DNA"/>
</dbReference>
<dbReference type="PANTHER" id="PTHR14239">
    <property type="entry name" value="DUDULIN-RELATED"/>
    <property type="match status" value="1"/>
</dbReference>
<sequence>MKVAVIGTGNMGQGFVKQLTLAGHEVRITARDLIKARSLAAQYSGAVAVESDEVLHDADIAILAVGYNDTRSALQSLGDLNGKVIIDITNPLTADYMGLTLGHDTSAGEEIAKMAPGAIVVKAFNTIFAQVLSEGAKFSQNATVPVFYATDSESAKEAVRKLIESLGFSPVDAGGLKNSRYLEPLGGLNIYFGYGAGKGTQIAPTWISRI</sequence>
<dbReference type="SUPFAM" id="SSF51735">
    <property type="entry name" value="NAD(P)-binding Rossmann-fold domains"/>
    <property type="match status" value="1"/>
</dbReference>
<dbReference type="AlphaFoldDB" id="A0A7V8IM90"/>
<feature type="domain" description="Pyrroline-5-carboxylate reductase catalytic N-terminal" evidence="2">
    <location>
        <begin position="2"/>
        <end position="91"/>
    </location>
</feature>
<evidence type="ECO:0000256" key="1">
    <source>
        <dbReference type="ARBA" id="ARBA00023002"/>
    </source>
</evidence>
<dbReference type="Gene3D" id="3.40.50.720">
    <property type="entry name" value="NAD(P)-binding Rossmann-like Domain"/>
    <property type="match status" value="1"/>
</dbReference>
<comment type="caution">
    <text evidence="3">The sequence shown here is derived from an EMBL/GenBank/DDBJ whole genome shotgun (WGS) entry which is preliminary data.</text>
</comment>
<dbReference type="Proteomes" id="UP000053038">
    <property type="component" value="Unassembled WGS sequence"/>
</dbReference>
<evidence type="ECO:0000313" key="4">
    <source>
        <dbReference type="Proteomes" id="UP000053038"/>
    </source>
</evidence>
<accession>A0A7V8IM90</accession>
<dbReference type="InterPro" id="IPR051267">
    <property type="entry name" value="STEAP_metalloreductase"/>
</dbReference>
<name>A0A7V8IM90_9GAMM</name>
<dbReference type="Pfam" id="PF03807">
    <property type="entry name" value="F420_oxidored"/>
    <property type="match status" value="1"/>
</dbReference>
<keyword evidence="4" id="KW-1185">Reference proteome</keyword>
<gene>
    <name evidence="3" type="ORF">OI69_00845</name>
</gene>
<protein>
    <submittedName>
        <fullName evidence="3">NADPH-dependent F420 reductase</fullName>
    </submittedName>
</protein>
<dbReference type="PANTHER" id="PTHR14239:SF10">
    <property type="entry name" value="REDUCTASE"/>
    <property type="match status" value="1"/>
</dbReference>
<keyword evidence="1" id="KW-0560">Oxidoreductase</keyword>
<dbReference type="InterPro" id="IPR028939">
    <property type="entry name" value="P5C_Rdtase_cat_N"/>
</dbReference>
<evidence type="ECO:0000313" key="3">
    <source>
        <dbReference type="EMBL" id="KHN56141.1"/>
    </source>
</evidence>
<proteinExistence type="predicted"/>
<organism evidence="3 4">
    <name type="scientific">Pectobacterium fontis</name>
    <dbReference type="NCBI Taxonomy" id="2558042"/>
    <lineage>
        <taxon>Bacteria</taxon>
        <taxon>Pseudomonadati</taxon>
        <taxon>Pseudomonadota</taxon>
        <taxon>Gammaproteobacteria</taxon>
        <taxon>Enterobacterales</taxon>
        <taxon>Pectobacteriaceae</taxon>
        <taxon>Pectobacterium</taxon>
    </lineage>
</organism>
<dbReference type="RefSeq" id="WP_039344782.1">
    <property type="nucleotide sequence ID" value="NZ_JSXC01000002.1"/>
</dbReference>
<reference evidence="3 4" key="1">
    <citation type="submission" date="2014-10" db="EMBL/GenBank/DDBJ databases">
        <title>Genome sequence of Pectobacterium carotovorum M022.</title>
        <authorList>
            <person name="Chan K.-G."/>
            <person name="Tan W.-S."/>
        </authorList>
    </citation>
    <scope>NUCLEOTIDE SEQUENCE [LARGE SCALE GENOMIC DNA]</scope>
    <source>
        <strain evidence="3 4">M022</strain>
    </source>
</reference>